<gene>
    <name evidence="3" type="ORF">DB88DRAFT_478129</name>
</gene>
<dbReference type="AlphaFoldDB" id="A0AAD9FWR1"/>
<proteinExistence type="predicted"/>
<evidence type="ECO:0000256" key="2">
    <source>
        <dbReference type="SAM" id="Phobius"/>
    </source>
</evidence>
<evidence type="ECO:0000313" key="4">
    <source>
        <dbReference type="Proteomes" id="UP001182556"/>
    </source>
</evidence>
<feature type="transmembrane region" description="Helical" evidence="2">
    <location>
        <begin position="224"/>
        <end position="248"/>
    </location>
</feature>
<keyword evidence="2" id="KW-1133">Transmembrane helix</keyword>
<dbReference type="Proteomes" id="UP001182556">
    <property type="component" value="Unassembled WGS sequence"/>
</dbReference>
<protein>
    <submittedName>
        <fullName evidence="3">Uncharacterized protein</fullName>
    </submittedName>
</protein>
<reference evidence="3" key="1">
    <citation type="submission" date="2023-02" db="EMBL/GenBank/DDBJ databases">
        <title>Identification and recombinant expression of a fungal hydrolase from Papiliotrema laurentii that hydrolyzes apple cutin and clears colloidal polyester polyurethane.</title>
        <authorList>
            <consortium name="DOE Joint Genome Institute"/>
            <person name="Roman V.A."/>
            <person name="Bojanowski C."/>
            <person name="Crable B.R."/>
            <person name="Wagner D.N."/>
            <person name="Hung C.S."/>
            <person name="Nadeau L.J."/>
            <person name="Schratz L."/>
            <person name="Haridas S."/>
            <person name="Pangilinan J."/>
            <person name="Lipzen A."/>
            <person name="Na H."/>
            <person name="Yan M."/>
            <person name="Ng V."/>
            <person name="Grigoriev I.V."/>
            <person name="Spatafora J.W."/>
            <person name="Barlow D."/>
            <person name="Biffinger J."/>
            <person name="Kelley-Loughnane N."/>
            <person name="Varaljay V.A."/>
            <person name="Crookes-Goodson W.J."/>
        </authorList>
    </citation>
    <scope>NUCLEOTIDE SEQUENCE</scope>
    <source>
        <strain evidence="3">5307AH</strain>
    </source>
</reference>
<evidence type="ECO:0000256" key="1">
    <source>
        <dbReference type="SAM" id="MobiDB-lite"/>
    </source>
</evidence>
<organism evidence="3 4">
    <name type="scientific">Papiliotrema laurentii</name>
    <name type="common">Cryptococcus laurentii</name>
    <dbReference type="NCBI Taxonomy" id="5418"/>
    <lineage>
        <taxon>Eukaryota</taxon>
        <taxon>Fungi</taxon>
        <taxon>Dikarya</taxon>
        <taxon>Basidiomycota</taxon>
        <taxon>Agaricomycotina</taxon>
        <taxon>Tremellomycetes</taxon>
        <taxon>Tremellales</taxon>
        <taxon>Rhynchogastremaceae</taxon>
        <taxon>Papiliotrema</taxon>
    </lineage>
</organism>
<name>A0AAD9FWR1_PAPLA</name>
<evidence type="ECO:0000313" key="3">
    <source>
        <dbReference type="EMBL" id="KAK1927462.1"/>
    </source>
</evidence>
<feature type="region of interest" description="Disordered" evidence="1">
    <location>
        <begin position="302"/>
        <end position="332"/>
    </location>
</feature>
<keyword evidence="4" id="KW-1185">Reference proteome</keyword>
<feature type="compositionally biased region" description="Basic and acidic residues" evidence="1">
    <location>
        <begin position="302"/>
        <end position="325"/>
    </location>
</feature>
<sequence length="332" mass="37348">MKLPYNRPRLIEIHDQPWCPAPIRQHVQSVLTFLWLHRIPPFQSKAPYEPAADLLEQLLREIEEDESGSGASGTSGKGRLRVVDCCSGAGGPMPRIERRVNARRAKEERPVLPVLLSDLHPHLAAWTEHAQASTSSALAFLPYSVDATHAPSEVRKGRHIRTFCLSFHHFGEEGARRVLEDAMRTAEGIVIFELQEANLGSVLTILALWPLLYIITPFTRPSALILFLTYIIPVVPFIIVLDGLISAWRTRTLSHIRHLAKLAALTLSLEGREKDGVGWRWTETRSVHTRPFGRMFAITGRKMPEGEQDGEHTDWTEGGDERDAESTYSYDG</sequence>
<keyword evidence="2" id="KW-0472">Membrane</keyword>
<feature type="transmembrane region" description="Helical" evidence="2">
    <location>
        <begin position="199"/>
        <end position="218"/>
    </location>
</feature>
<keyword evidence="2" id="KW-0812">Transmembrane</keyword>
<accession>A0AAD9FWR1</accession>
<dbReference type="EMBL" id="JAODAN010000001">
    <property type="protein sequence ID" value="KAK1927462.1"/>
    <property type="molecule type" value="Genomic_DNA"/>
</dbReference>
<comment type="caution">
    <text evidence="3">The sequence shown here is derived from an EMBL/GenBank/DDBJ whole genome shotgun (WGS) entry which is preliminary data.</text>
</comment>